<reference evidence="2 3" key="1">
    <citation type="submission" date="2018-06" db="EMBL/GenBank/DDBJ databases">
        <authorList>
            <consortium name="Pathogen Informatics"/>
            <person name="Doyle S."/>
        </authorList>
    </citation>
    <scope>NUCLEOTIDE SEQUENCE [LARGE SCALE GENOMIC DNA]</scope>
    <source>
        <strain evidence="2 3">NCTC1934</strain>
    </source>
</reference>
<dbReference type="EC" id="3.1.1.3" evidence="2"/>
<dbReference type="Gene3D" id="3.40.50.1820">
    <property type="entry name" value="alpha/beta hydrolase"/>
    <property type="match status" value="1"/>
</dbReference>
<dbReference type="InterPro" id="IPR029058">
    <property type="entry name" value="AB_hydrolase_fold"/>
</dbReference>
<dbReference type="GO" id="GO:0016042">
    <property type="term" value="P:lipid catabolic process"/>
    <property type="evidence" value="ECO:0007669"/>
    <property type="project" value="InterPro"/>
</dbReference>
<accession>A0A379JH41</accession>
<dbReference type="Pfam" id="PF01674">
    <property type="entry name" value="Lipase_2"/>
    <property type="match status" value="1"/>
</dbReference>
<keyword evidence="2" id="KW-0378">Hydrolase</keyword>
<protein>
    <submittedName>
        <fullName evidence="2">Extracellular esterase estB</fullName>
        <ecNumber evidence="2">3.1.1.3</ecNumber>
    </submittedName>
</protein>
<evidence type="ECO:0000256" key="1">
    <source>
        <dbReference type="SAM" id="SignalP"/>
    </source>
</evidence>
<name>A0A379JH41_9NOCA</name>
<keyword evidence="3" id="KW-1185">Reference proteome</keyword>
<dbReference type="EMBL" id="UGRY01000003">
    <property type="protein sequence ID" value="SUD47877.1"/>
    <property type="molecule type" value="Genomic_DNA"/>
</dbReference>
<feature type="chain" id="PRO_5016673221" evidence="1">
    <location>
        <begin position="28"/>
        <end position="317"/>
    </location>
</feature>
<dbReference type="SUPFAM" id="SSF53474">
    <property type="entry name" value="alpha/beta-Hydrolases"/>
    <property type="match status" value="1"/>
</dbReference>
<gene>
    <name evidence="2" type="primary">estB_9</name>
    <name evidence="2" type="ORF">NCTC1934_05202</name>
</gene>
<sequence>MEFVTRCAALVATVAVLLGGVAGTAAAERDEPVPYSYLAGLAAQAAAPGQPPPGANDWSCRPNEHHPRPVVLLHGLGNETVTWQTLSPLLARSGYCVFTTTYGTGALGPAVGALAPVERSAAEIGAFIDRVRTATGVDRVDVVGHSMGAAVPFFYMHHLGGASTIARLIGLGGPFHGTTVSGLAMLGDRIRDLPGAAAIVADCGPCQMSPGSPMIDLLRADPRLLPDTEFVGIVSRYDEIATPYTTGLLEGPNARNVVLQDMCATDFSEHYGLTSDPVAVAEVLNALDPERARPVDCTVVAPLLGPLAPPVEHGGVR</sequence>
<dbReference type="InterPro" id="IPR002918">
    <property type="entry name" value="Lipase_EstA/Esterase_EstB"/>
</dbReference>
<keyword evidence="1" id="KW-0732">Signal</keyword>
<feature type="signal peptide" evidence="1">
    <location>
        <begin position="1"/>
        <end position="27"/>
    </location>
</feature>
<dbReference type="Proteomes" id="UP000255467">
    <property type="component" value="Unassembled WGS sequence"/>
</dbReference>
<dbReference type="PANTHER" id="PTHR32015:SF1">
    <property type="entry name" value="LIPASE"/>
    <property type="match status" value="1"/>
</dbReference>
<evidence type="ECO:0000313" key="3">
    <source>
        <dbReference type="Proteomes" id="UP000255467"/>
    </source>
</evidence>
<organism evidence="2 3">
    <name type="scientific">Nocardia otitidiscaviarum</name>
    <dbReference type="NCBI Taxonomy" id="1823"/>
    <lineage>
        <taxon>Bacteria</taxon>
        <taxon>Bacillati</taxon>
        <taxon>Actinomycetota</taxon>
        <taxon>Actinomycetes</taxon>
        <taxon>Mycobacteriales</taxon>
        <taxon>Nocardiaceae</taxon>
        <taxon>Nocardia</taxon>
    </lineage>
</organism>
<dbReference type="GO" id="GO:0004806">
    <property type="term" value="F:triacylglycerol lipase activity"/>
    <property type="evidence" value="ECO:0007669"/>
    <property type="project" value="UniProtKB-EC"/>
</dbReference>
<dbReference type="AlphaFoldDB" id="A0A379JH41"/>
<proteinExistence type="predicted"/>
<dbReference type="PANTHER" id="PTHR32015">
    <property type="entry name" value="FASTING INDUCED LIPASE"/>
    <property type="match status" value="1"/>
</dbReference>
<dbReference type="RefSeq" id="WP_051038243.1">
    <property type="nucleotide sequence ID" value="NZ_UGRY01000003.1"/>
</dbReference>
<evidence type="ECO:0000313" key="2">
    <source>
        <dbReference type="EMBL" id="SUD47877.1"/>
    </source>
</evidence>